<dbReference type="InterPro" id="IPR027417">
    <property type="entry name" value="P-loop_NTPase"/>
</dbReference>
<dbReference type="GO" id="GO:0016740">
    <property type="term" value="F:transferase activity"/>
    <property type="evidence" value="ECO:0007669"/>
    <property type="project" value="UniProtKB-KW"/>
</dbReference>
<keyword evidence="1" id="KW-0808">Transferase</keyword>
<protein>
    <submittedName>
        <fullName evidence="1">Sulfotransferase</fullName>
    </submittedName>
</protein>
<dbReference type="RefSeq" id="WP_137262086.1">
    <property type="nucleotide sequence ID" value="NZ_SZQL01000009.1"/>
</dbReference>
<dbReference type="SUPFAM" id="SSF52540">
    <property type="entry name" value="P-loop containing nucleoside triphosphate hydrolases"/>
    <property type="match status" value="1"/>
</dbReference>
<evidence type="ECO:0000313" key="2">
    <source>
        <dbReference type="Proteomes" id="UP000305848"/>
    </source>
</evidence>
<dbReference type="Proteomes" id="UP000305848">
    <property type="component" value="Unassembled WGS sequence"/>
</dbReference>
<keyword evidence="2" id="KW-1185">Reference proteome</keyword>
<name>A0A4V5UUK6_9BACT</name>
<comment type="caution">
    <text evidence="1">The sequence shown here is derived from an EMBL/GenBank/DDBJ whole genome shotgun (WGS) entry which is preliminary data.</text>
</comment>
<evidence type="ECO:0000313" key="1">
    <source>
        <dbReference type="EMBL" id="TKK67983.1"/>
    </source>
</evidence>
<dbReference type="Pfam" id="PF13469">
    <property type="entry name" value="Sulfotransfer_3"/>
    <property type="match status" value="1"/>
</dbReference>
<gene>
    <name evidence="1" type="ORF">FC093_12260</name>
</gene>
<dbReference type="Gene3D" id="3.40.50.300">
    <property type="entry name" value="P-loop containing nucleotide triphosphate hydrolases"/>
    <property type="match status" value="1"/>
</dbReference>
<proteinExistence type="predicted"/>
<reference evidence="1 2" key="1">
    <citation type="submission" date="2019-05" db="EMBL/GenBank/DDBJ databases">
        <title>Panacibacter sp. strain 17mud1-8 Genome sequencing and assembly.</title>
        <authorList>
            <person name="Chhetri G."/>
        </authorList>
    </citation>
    <scope>NUCLEOTIDE SEQUENCE [LARGE SCALE GENOMIC DNA]</scope>
    <source>
        <strain evidence="1 2">17mud1-8</strain>
    </source>
</reference>
<dbReference type="AlphaFoldDB" id="A0A4V5UUK6"/>
<sequence>MLNHQPIFVNTFARGGSNIVWEILQSHPDACAPIEETDKIIWQEAGKWKSAVNMWLSLRGGYPLPHPQKESGYWMLNYGLFHANNHTERRLNSFARNYLDNLLYTWKLKNIDHPFNKYKTPEEIYTLEELKRTRLVPKHVNGLIFLTPALVEMYPDSVHFGLVRNGLALCESRLRRKTFKDAGKFGIVYNKMVTKLLEYEAKYPNFHLLKFEDLLADPKKFVHSLYDKAGLRYGDKISLRLKAKKFINSSGVHDTKLEEGSKYWIDIDNFFEFVNPDINQNQIARMCQKDQQLFLKFAKKSMEQLEYI</sequence>
<organism evidence="1 2">
    <name type="scientific">Ilyomonas limi</name>
    <dbReference type="NCBI Taxonomy" id="2575867"/>
    <lineage>
        <taxon>Bacteria</taxon>
        <taxon>Pseudomonadati</taxon>
        <taxon>Bacteroidota</taxon>
        <taxon>Chitinophagia</taxon>
        <taxon>Chitinophagales</taxon>
        <taxon>Chitinophagaceae</taxon>
        <taxon>Ilyomonas</taxon>
    </lineage>
</organism>
<dbReference type="OrthoDB" id="5432096at2"/>
<accession>A0A4V5UUK6</accession>
<dbReference type="EMBL" id="SZQL01000009">
    <property type="protein sequence ID" value="TKK67983.1"/>
    <property type="molecule type" value="Genomic_DNA"/>
</dbReference>